<dbReference type="PANTHER" id="PTHR11214">
    <property type="entry name" value="BETA-1,3-N-ACETYLGLUCOSAMINYLTRANSFERASE"/>
    <property type="match status" value="1"/>
</dbReference>
<keyword evidence="2" id="KW-0328">Glycosyltransferase</keyword>
<evidence type="ECO:0000256" key="4">
    <source>
        <dbReference type="ARBA" id="ARBA00022692"/>
    </source>
</evidence>
<dbReference type="PANTHER" id="PTHR11214:SF378">
    <property type="entry name" value="BETA-1,3-GALACTOSYLTRANSFERASE 4"/>
    <property type="match status" value="1"/>
</dbReference>
<accession>A0ABT1BRT9</accession>
<evidence type="ECO:0000256" key="3">
    <source>
        <dbReference type="ARBA" id="ARBA00022679"/>
    </source>
</evidence>
<name>A0ABT1BRT9_9BURK</name>
<dbReference type="InterPro" id="IPR002659">
    <property type="entry name" value="Glyco_trans_31"/>
</dbReference>
<comment type="subcellular location">
    <subcellularLocation>
        <location evidence="1">Golgi apparatus membrane</location>
        <topology evidence="1">Single-pass type II membrane protein</topology>
    </subcellularLocation>
</comment>
<dbReference type="RefSeq" id="WP_252771911.1">
    <property type="nucleotide sequence ID" value="NZ_JAMXMC010000014.1"/>
</dbReference>
<feature type="region of interest" description="Disordered" evidence="9">
    <location>
        <begin position="1004"/>
        <end position="1029"/>
    </location>
</feature>
<evidence type="ECO:0000256" key="8">
    <source>
        <dbReference type="ARBA" id="ARBA00023136"/>
    </source>
</evidence>
<organism evidence="10 11">
    <name type="scientific">Ideonella oryzae</name>
    <dbReference type="NCBI Taxonomy" id="2937441"/>
    <lineage>
        <taxon>Bacteria</taxon>
        <taxon>Pseudomonadati</taxon>
        <taxon>Pseudomonadota</taxon>
        <taxon>Betaproteobacteria</taxon>
        <taxon>Burkholderiales</taxon>
        <taxon>Sphaerotilaceae</taxon>
        <taxon>Ideonella</taxon>
    </lineage>
</organism>
<dbReference type="Proteomes" id="UP001204851">
    <property type="component" value="Unassembled WGS sequence"/>
</dbReference>
<evidence type="ECO:0000256" key="2">
    <source>
        <dbReference type="ARBA" id="ARBA00022676"/>
    </source>
</evidence>
<evidence type="ECO:0000256" key="7">
    <source>
        <dbReference type="ARBA" id="ARBA00023034"/>
    </source>
</evidence>
<dbReference type="Gene3D" id="3.90.550.50">
    <property type="match status" value="1"/>
</dbReference>
<reference evidence="10 11" key="1">
    <citation type="submission" date="2022-06" db="EMBL/GenBank/DDBJ databases">
        <title>Ideonella sp. NS12-5 Genome sequencing and assembly.</title>
        <authorList>
            <person name="Jung Y."/>
        </authorList>
    </citation>
    <scope>NUCLEOTIDE SEQUENCE [LARGE SCALE GENOMIC DNA]</scope>
    <source>
        <strain evidence="10 11">NS12-5</strain>
    </source>
</reference>
<keyword evidence="3" id="KW-0808">Transferase</keyword>
<evidence type="ECO:0000313" key="11">
    <source>
        <dbReference type="Proteomes" id="UP001204851"/>
    </source>
</evidence>
<sequence>MASRRSSTRSRLRPRWPSVSELVCIGKSGMSLRRVRAMWGAKRASHGDGVSTSVQGHVEALEGLTLRGWARSASGEDEDIALWLDDVPLEAVRWRTEREDVRQALQTDRLELGFLLEIPAAMWQHIPRDGRGQLSVRVKGLPLASQPDMIWDRGRLQQLLSALGADVPPSARKGWMAHAQAADLAHVLPSEWESTSVEAQAAAEHVKGLVEARDGLLLRGWACLSGGRQERITLQKGRAHVDAAVVRVSREDVHQAVSDAGPFAGFELELPVQIWADVPEGGEVDLQVAVNGQPLQTAVPLRLDRGILLAELESLHFQSFSLASQGKAAEQLHQYRLLAVIEHLAQAGWLSKLSPPLRRFVWEAAERFGVATLLPPADLQQEMQGLPAGPDIGQVTVWRALADFNTRLQAQVDPVQALQETLDALSLGDETCQRFLHAVIPFFCGQHRYGLLRPWLDLPLLREQASTTQAWSVSLFLPECVAAGDFRWASDVVRRLGEVPGWLNTECVGQACRDLLRYSERHLLLEDDGGLPLVRALVGLLDRVASDAWGRSHDAHLVDAQVSLLLMLPSLPDELRRDLLDKADRHYGLVPAFWGGLDSRWPSGVPLPGRLIAARRGMNQLQRRLKPATLDRFPTRGDLDLALAQLRPGQSRWHPDAWRATREIVLAQCMLRSDGDAAHLERQFGELSGLAASDVLRLAAHPLTPEQADLPSDALSATVRGASGVALGSFTEQSWSIWQRLREASQSAERWNLAALPTLADCRRFNEWSCHFLGTYFATVRLALMAEHAPTGDGAVPFGELAELRGLWVRAWQQRAQGDPLVAPLWNAMTLVGRLQQRWPAQRGWSGLLAEWLNCLPEEAQAAARLPEPEQLRLRSPCWMQDTLVVVYSCRANLTTRVQAIRDSWGQTLTAAGIPWVVLVGDGDGLAPAGVAGDVLALPVADTYEQLPQKTLALLDWVRRHSDFAYLYKIDDDCHLHVESFQARSLHRCHHYMGRPLQRTVGATDRRWHQNRSATPRAASALDKSPEPSIYSDGGSGYFVSRAALELLGRRVHSPDGARLLLSSFMEDKLVGDLLSACGFHLSAEGYETLVRRRFGAGSAPVNAYQNTFYPGRSSSVWVTHLDESAAMATVEAGLDRTALRPARLWPTVGEPVLGGVAGTNQLELLSSPESVAALVNAPVIVVAVARNEMILMPHFLSHYRRMGVRHFVLVDNLSDDGTREYLLAQPDVVLYSADTEYRYSQYGVAWQQAVLGAHALGRWVVLADIDELLVYGDCEHRPILDWLSELDAQGHDAAMTLMVDMYPQGDLSSADFTAAPGTPFELAPCFDSQPLVSWKLGAGNYSNGPTYLSALRHRLIPDSAPNLYTSQKVAVFRYAPWVRLSQGLHYASNLRVSPQPVVFAHFKYHAGFQRKVQEEIARKQHFNGAEEYRKYLALLAESRGSLWSPDLSTHYQGSQSLLDAATRCHRSQG</sequence>
<evidence type="ECO:0000256" key="6">
    <source>
        <dbReference type="ARBA" id="ARBA00022989"/>
    </source>
</evidence>
<evidence type="ECO:0000256" key="1">
    <source>
        <dbReference type="ARBA" id="ARBA00004323"/>
    </source>
</evidence>
<keyword evidence="7" id="KW-0333">Golgi apparatus</keyword>
<keyword evidence="4" id="KW-0812">Transmembrane</keyword>
<evidence type="ECO:0000256" key="5">
    <source>
        <dbReference type="ARBA" id="ARBA00022968"/>
    </source>
</evidence>
<evidence type="ECO:0000256" key="9">
    <source>
        <dbReference type="SAM" id="MobiDB-lite"/>
    </source>
</evidence>
<dbReference type="Pfam" id="PF13704">
    <property type="entry name" value="Glyco_tranf_2_4"/>
    <property type="match status" value="1"/>
</dbReference>
<gene>
    <name evidence="10" type="ORF">M0L44_19810</name>
</gene>
<keyword evidence="6" id="KW-1133">Transmembrane helix</keyword>
<proteinExistence type="predicted"/>
<keyword evidence="5" id="KW-0735">Signal-anchor</keyword>
<dbReference type="EMBL" id="JAMXMC010000014">
    <property type="protein sequence ID" value="MCO5978951.1"/>
    <property type="molecule type" value="Genomic_DNA"/>
</dbReference>
<keyword evidence="11" id="KW-1185">Reference proteome</keyword>
<keyword evidence="8" id="KW-0472">Membrane</keyword>
<comment type="caution">
    <text evidence="10">The sequence shown here is derived from an EMBL/GenBank/DDBJ whole genome shotgun (WGS) entry which is preliminary data.</text>
</comment>
<evidence type="ECO:0000313" key="10">
    <source>
        <dbReference type="EMBL" id="MCO5978951.1"/>
    </source>
</evidence>
<dbReference type="Pfam" id="PF01762">
    <property type="entry name" value="Galactosyl_T"/>
    <property type="match status" value="1"/>
</dbReference>
<protein>
    <submittedName>
        <fullName evidence="10">Glycosyltransferase family 2 protein</fullName>
    </submittedName>
</protein>